<keyword evidence="10" id="KW-0411">Iron-sulfur</keyword>
<keyword evidence="4 10" id="KW-0479">Metal-binding</keyword>
<dbReference type="HAMAP" id="MF_01356">
    <property type="entry name" value="NDH1_NuoB"/>
    <property type="match status" value="1"/>
</dbReference>
<dbReference type="InterPro" id="IPR012001">
    <property type="entry name" value="Thiamin_PyroP_enz_TPP-bd_dom"/>
</dbReference>
<feature type="domain" description="NADH:ubiquinone oxidoreductase-like 20kDa subunit" evidence="11">
    <location>
        <begin position="523"/>
        <end position="631"/>
    </location>
</feature>
<dbReference type="GO" id="GO:0046872">
    <property type="term" value="F:metal ion binding"/>
    <property type="evidence" value="ECO:0007669"/>
    <property type="project" value="UniProtKB-KW"/>
</dbReference>
<dbReference type="FunFam" id="3.40.50.970:FF:000019">
    <property type="entry name" value="Pyruvate decarboxylase isozyme"/>
    <property type="match status" value="1"/>
</dbReference>
<dbReference type="SUPFAM" id="SSF56770">
    <property type="entry name" value="HydA/Nqo6-like"/>
    <property type="match status" value="1"/>
</dbReference>
<dbReference type="GO" id="GO:0045271">
    <property type="term" value="C:respiratory chain complex I"/>
    <property type="evidence" value="ECO:0007669"/>
    <property type="project" value="TreeGrafter"/>
</dbReference>
<dbReference type="PROSITE" id="PS01150">
    <property type="entry name" value="COMPLEX1_20K"/>
    <property type="match status" value="1"/>
</dbReference>
<keyword evidence="5" id="KW-0210">Decarboxylase</keyword>
<dbReference type="AlphaFoldDB" id="F9F8W0"/>
<dbReference type="GO" id="GO:0048038">
    <property type="term" value="F:quinone binding"/>
    <property type="evidence" value="ECO:0007669"/>
    <property type="project" value="InterPro"/>
</dbReference>
<dbReference type="GO" id="GO:0051539">
    <property type="term" value="F:4 iron, 4 sulfur cluster binding"/>
    <property type="evidence" value="ECO:0007669"/>
    <property type="project" value="UniProtKB-KW"/>
</dbReference>
<keyword evidence="10" id="KW-0408">Iron</keyword>
<keyword evidence="6" id="KW-0460">Magnesium</keyword>
<dbReference type="Pfam" id="PF01058">
    <property type="entry name" value="Oxidored_q6"/>
    <property type="match status" value="1"/>
</dbReference>
<accession>F9F8W0</accession>
<dbReference type="GO" id="GO:0016831">
    <property type="term" value="F:carboxy-lyase activity"/>
    <property type="evidence" value="ECO:0007669"/>
    <property type="project" value="UniProtKB-KW"/>
</dbReference>
<dbReference type="InterPro" id="IPR029035">
    <property type="entry name" value="DHS-like_NAD/FAD-binding_dom"/>
</dbReference>
<dbReference type="SUPFAM" id="SSF52467">
    <property type="entry name" value="DHS-like NAD/FAD-binding domain"/>
    <property type="match status" value="1"/>
</dbReference>
<organism evidence="13">
    <name type="scientific">Fusarium oxysporum (strain Fo5176)</name>
    <name type="common">Fusarium vascular wilt</name>
    <dbReference type="NCBI Taxonomy" id="660025"/>
    <lineage>
        <taxon>Eukaryota</taxon>
        <taxon>Fungi</taxon>
        <taxon>Dikarya</taxon>
        <taxon>Ascomycota</taxon>
        <taxon>Pezizomycotina</taxon>
        <taxon>Sordariomycetes</taxon>
        <taxon>Hypocreomycetidae</taxon>
        <taxon>Hypocreales</taxon>
        <taxon>Nectriaceae</taxon>
        <taxon>Fusarium</taxon>
        <taxon>Fusarium oxysporum species complex</taxon>
    </lineage>
</organism>
<gene>
    <name evidence="13" type="ORF">FOXB_02835</name>
</gene>
<evidence type="ECO:0000256" key="2">
    <source>
        <dbReference type="ARBA" id="ARBA00007812"/>
    </source>
</evidence>
<dbReference type="GO" id="GO:0005739">
    <property type="term" value="C:mitochondrion"/>
    <property type="evidence" value="ECO:0007669"/>
    <property type="project" value="GOC"/>
</dbReference>
<dbReference type="STRING" id="660025.F9F8W0"/>
<evidence type="ECO:0000256" key="1">
    <source>
        <dbReference type="ARBA" id="ARBA00001964"/>
    </source>
</evidence>
<dbReference type="GO" id="GO:0008137">
    <property type="term" value="F:NADH dehydrogenase (ubiquinone) activity"/>
    <property type="evidence" value="ECO:0007669"/>
    <property type="project" value="InterPro"/>
</dbReference>
<dbReference type="GO" id="GO:0015990">
    <property type="term" value="P:electron transport coupled proton transport"/>
    <property type="evidence" value="ECO:0007669"/>
    <property type="project" value="TreeGrafter"/>
</dbReference>
<comment type="similarity">
    <text evidence="2">Belongs to the TPP enzyme family.</text>
</comment>
<dbReference type="GO" id="GO:0009060">
    <property type="term" value="P:aerobic respiration"/>
    <property type="evidence" value="ECO:0007669"/>
    <property type="project" value="TreeGrafter"/>
</dbReference>
<reference evidence="13" key="1">
    <citation type="journal article" date="2012" name="Mol. Plant Microbe Interact.">
        <title>A highly conserved effector in Fusarium oxysporum is required for full virulence on Arabidopsis.</title>
        <authorList>
            <person name="Thatcher L.F."/>
            <person name="Gardiner D.M."/>
            <person name="Kazan K."/>
            <person name="Manners J."/>
        </authorList>
    </citation>
    <scope>NUCLEOTIDE SEQUENCE [LARGE SCALE GENOMIC DNA]</scope>
    <source>
        <strain evidence="13">Fo5176</strain>
    </source>
</reference>
<keyword evidence="9" id="KW-0456">Lyase</keyword>
<feature type="domain" description="Thiamine pyrophosphate enzyme N-terminal TPP-binding" evidence="12">
    <location>
        <begin position="9"/>
        <end position="108"/>
    </location>
</feature>
<keyword evidence="10" id="KW-0004">4Fe-4S</keyword>
<evidence type="ECO:0008006" key="14">
    <source>
        <dbReference type="Google" id="ProtNLM"/>
    </source>
</evidence>
<name>F9F8W0_FUSOF</name>
<dbReference type="NCBIfam" id="TIGR01957">
    <property type="entry name" value="nuoB_fam"/>
    <property type="match status" value="1"/>
</dbReference>
<dbReference type="InterPro" id="IPR047213">
    <property type="entry name" value="TPP_PYR_PDC_IPDC-like"/>
</dbReference>
<dbReference type="NCBIfam" id="NF005012">
    <property type="entry name" value="PRK06411.1"/>
    <property type="match status" value="1"/>
</dbReference>
<dbReference type="Gene3D" id="3.40.50.970">
    <property type="match status" value="1"/>
</dbReference>
<evidence type="ECO:0000256" key="5">
    <source>
        <dbReference type="ARBA" id="ARBA00022793"/>
    </source>
</evidence>
<dbReference type="FunFam" id="3.40.50.12280:FF:000001">
    <property type="entry name" value="NADH-quinone oxidoreductase subunit B 2"/>
    <property type="match status" value="1"/>
</dbReference>
<dbReference type="EMBL" id="AFQF01000946">
    <property type="protein sequence ID" value="EGU86645.1"/>
    <property type="molecule type" value="Genomic_DNA"/>
</dbReference>
<evidence type="ECO:0000256" key="10">
    <source>
        <dbReference type="RuleBase" id="RU004464"/>
    </source>
</evidence>
<dbReference type="PANTHER" id="PTHR11995">
    <property type="entry name" value="NADH DEHYDROGENASE"/>
    <property type="match status" value="1"/>
</dbReference>
<keyword evidence="8" id="KW-0786">Thiamine pyrophosphate</keyword>
<dbReference type="SUPFAM" id="SSF52518">
    <property type="entry name" value="Thiamin diphosphate-binding fold (THDP-binding)"/>
    <property type="match status" value="1"/>
</dbReference>
<evidence type="ECO:0000256" key="6">
    <source>
        <dbReference type="ARBA" id="ARBA00022842"/>
    </source>
</evidence>
<evidence type="ECO:0000259" key="11">
    <source>
        <dbReference type="Pfam" id="PF01058"/>
    </source>
</evidence>
<dbReference type="InterPro" id="IPR006137">
    <property type="entry name" value="NADH_UbQ_OxRdtase-like_20kDa"/>
</dbReference>
<dbReference type="InterPro" id="IPR006138">
    <property type="entry name" value="NADH_UQ_OxRdtase_20Kd_su"/>
</dbReference>
<dbReference type="PANTHER" id="PTHR11995:SF14">
    <property type="entry name" value="NADH DEHYDROGENASE [UBIQUINONE] IRON-SULFUR PROTEIN 7, MITOCHONDRIAL"/>
    <property type="match status" value="1"/>
</dbReference>
<evidence type="ECO:0000313" key="13">
    <source>
        <dbReference type="EMBL" id="EGU86645.1"/>
    </source>
</evidence>
<evidence type="ECO:0000256" key="3">
    <source>
        <dbReference type="ARBA" id="ARBA00009173"/>
    </source>
</evidence>
<comment type="cofactor">
    <cofactor evidence="1">
        <name>thiamine diphosphate</name>
        <dbReference type="ChEBI" id="CHEBI:58937"/>
    </cofactor>
</comment>
<sequence>MEKRTNPVEYLFLRLTQLGVRSVHGVPGDYNLTILDFLEPAGLHWVGNANELNAGYAADGYARVKGISALVTSFGVGELSAINAIGGAYSEKAPVVHIVGTPPTRDQTAGSCLHHSLGDGNLRVFADVYKSFTVAQANLVDAEMAPSLIDEALKQCLLQSRPVYIEIPTDMVGAKISLPSKSIDLTPFGHSEPLENKAVSTLLTKMQQSQKPLILVDGFAARFGVRDELNELSSYCCHREDYSGNERPTRCYIVLTRHICRVFLEQDYTGTEANIFTPARGVWVMQLTRKSVVRTTTLPQSGLQICSNSSTAQSVFPVATEKCAKPTRPPLGDVEHMAELDAWAWEVGYKVHYTSQSLQVLMEEGKQYAEQKGHIPVIIRLVYSEVNSKLQAVLILKFTSAGNATQTNLCPSSKAPAMPFTTSSLATKVFRAKPSIALFHHGRVPIARISSASVKLPTARQQQYVVAGTPSTSVPTQAGRREYPLPSQEVTKDVLQYALTSMDRVANWIRLGSLWPMTFGLACCAIEMMHLSTPRYDQDRLGIIFRASPRQSDVMIVAGTLTNKMAPALRQVYDQMPEPRWVISMGSCANGGGYYHYSYSVVRGCDRIVPVDIYVPGCPPTSEALMYGIFQLQKKIRRTKTCRMWYRK</sequence>
<dbReference type="Gene3D" id="3.40.50.12280">
    <property type="match status" value="1"/>
</dbReference>
<comment type="caution">
    <text evidence="13">The sequence shown here is derived from an EMBL/GenBank/DDBJ whole genome shotgun (WGS) entry which is preliminary data.</text>
</comment>
<evidence type="ECO:0000256" key="7">
    <source>
        <dbReference type="ARBA" id="ARBA00023027"/>
    </source>
</evidence>
<dbReference type="InterPro" id="IPR029061">
    <property type="entry name" value="THDP-binding"/>
</dbReference>
<evidence type="ECO:0000256" key="9">
    <source>
        <dbReference type="ARBA" id="ARBA00023239"/>
    </source>
</evidence>
<evidence type="ECO:0000259" key="12">
    <source>
        <dbReference type="Pfam" id="PF02776"/>
    </source>
</evidence>
<keyword evidence="7 10" id="KW-0520">NAD</keyword>
<protein>
    <recommendedName>
        <fullName evidence="14">Pyruvate decarboxylase</fullName>
    </recommendedName>
</protein>
<proteinExistence type="inferred from homology"/>
<dbReference type="GO" id="GO:0030976">
    <property type="term" value="F:thiamine pyrophosphate binding"/>
    <property type="evidence" value="ECO:0007669"/>
    <property type="project" value="InterPro"/>
</dbReference>
<comment type="similarity">
    <text evidence="3 10">Belongs to the complex I 20 kDa subunit family.</text>
</comment>
<dbReference type="CDD" id="cd07038">
    <property type="entry name" value="TPP_PYR_PDC_IPDC_like"/>
    <property type="match status" value="1"/>
</dbReference>
<dbReference type="GO" id="GO:0032981">
    <property type="term" value="P:mitochondrial respiratory chain complex I assembly"/>
    <property type="evidence" value="ECO:0007669"/>
    <property type="project" value="TreeGrafter"/>
</dbReference>
<evidence type="ECO:0000256" key="8">
    <source>
        <dbReference type="ARBA" id="ARBA00023052"/>
    </source>
</evidence>
<evidence type="ECO:0000256" key="4">
    <source>
        <dbReference type="ARBA" id="ARBA00022723"/>
    </source>
</evidence>
<dbReference type="Pfam" id="PF02776">
    <property type="entry name" value="TPP_enzyme_N"/>
    <property type="match status" value="1"/>
</dbReference>